<dbReference type="EMBL" id="BAAAEU010000006">
    <property type="protein sequence ID" value="GAA0713227.1"/>
    <property type="molecule type" value="Genomic_DNA"/>
</dbReference>
<dbReference type="Gene3D" id="3.40.50.300">
    <property type="entry name" value="P-loop containing nucleotide triphosphate hydrolases"/>
    <property type="match status" value="1"/>
</dbReference>
<reference evidence="2 3" key="1">
    <citation type="journal article" date="2019" name="Int. J. Syst. Evol. Microbiol.">
        <title>The Global Catalogue of Microorganisms (GCM) 10K type strain sequencing project: providing services to taxonomists for standard genome sequencing and annotation.</title>
        <authorList>
            <consortium name="The Broad Institute Genomics Platform"/>
            <consortium name="The Broad Institute Genome Sequencing Center for Infectious Disease"/>
            <person name="Wu L."/>
            <person name="Ma J."/>
        </authorList>
    </citation>
    <scope>NUCLEOTIDE SEQUENCE [LARGE SCALE GENOMIC DNA]</scope>
    <source>
        <strain evidence="2 3">JCM 15421</strain>
    </source>
</reference>
<evidence type="ECO:0000313" key="3">
    <source>
        <dbReference type="Proteomes" id="UP001501523"/>
    </source>
</evidence>
<accession>A0ABN1IGX5</accession>
<dbReference type="InterPro" id="IPR027417">
    <property type="entry name" value="P-loop_NTPase"/>
</dbReference>
<proteinExistence type="predicted"/>
<comment type="caution">
    <text evidence="2">The sequence shown here is derived from an EMBL/GenBank/DDBJ whole genome shotgun (WGS) entry which is preliminary data.</text>
</comment>
<organism evidence="2 3">
    <name type="scientific">Dokdonella soli</name>
    <dbReference type="NCBI Taxonomy" id="529810"/>
    <lineage>
        <taxon>Bacteria</taxon>
        <taxon>Pseudomonadati</taxon>
        <taxon>Pseudomonadota</taxon>
        <taxon>Gammaproteobacteria</taxon>
        <taxon>Lysobacterales</taxon>
        <taxon>Rhodanobacteraceae</taxon>
        <taxon>Dokdonella</taxon>
    </lineage>
</organism>
<evidence type="ECO:0000313" key="2">
    <source>
        <dbReference type="EMBL" id="GAA0713227.1"/>
    </source>
</evidence>
<keyword evidence="3" id="KW-1185">Reference proteome</keyword>
<sequence>MDCSGIEAHDCGKAAIAQQEVTKLNAEVTVASRRIDEVRANLVADNIVAEAILRLRSFSKSEAPPDQLAGPVRERIVSVVTEIDSMQDLSSRWLVADQERARLPSLRQYRAAAATEVTAAAAALSDLGPRTDVMSSSGLAKQARDLIDLANLGRQLGLQGGHCPLCGTGQDHDHFLRGIATAENLAKRLDQEAAQEAEREQTRRKAQARLASDQQTLEATDMAYRASEKVVEDFDSLRKEKGIAENETLEHVAKRIAQLRQDFESAQRDLRVLETLRLGNDLERAQREEAHAKERLALAQERAGRARKAEAVAQALHDAARRAAGETLDRRLDRVLPLMSELYRRLRPHPVWRDIEYSIRGDVRRFLKLQVGGELNPQFLFSSGQRRATGLAFLLSVNLSLAWSRWRTIMLDDPVQHVDDFRTVHLAELAAQLVTEGRQIVCAVEDAALADLLCRRLPVKALGAAKRITLGPDSDGDLAISAERLLTPMSRHALVGESGLLSA</sequence>
<keyword evidence="1" id="KW-0175">Coiled coil</keyword>
<protein>
    <recommendedName>
        <fullName evidence="4">RecF/RecN/SMC N-terminal domain-containing protein</fullName>
    </recommendedName>
</protein>
<gene>
    <name evidence="2" type="ORF">GCM10009105_16540</name>
</gene>
<evidence type="ECO:0000256" key="1">
    <source>
        <dbReference type="SAM" id="Coils"/>
    </source>
</evidence>
<dbReference type="Proteomes" id="UP001501523">
    <property type="component" value="Unassembled WGS sequence"/>
</dbReference>
<feature type="coiled-coil region" evidence="1">
    <location>
        <begin position="249"/>
        <end position="302"/>
    </location>
</feature>
<evidence type="ECO:0008006" key="4">
    <source>
        <dbReference type="Google" id="ProtNLM"/>
    </source>
</evidence>
<dbReference type="SUPFAM" id="SSF52540">
    <property type="entry name" value="P-loop containing nucleoside triphosphate hydrolases"/>
    <property type="match status" value="1"/>
</dbReference>
<name>A0ABN1IGX5_9GAMM</name>